<dbReference type="AlphaFoldDB" id="A0A162TFZ7"/>
<protein>
    <submittedName>
        <fullName evidence="1">Uncharacterized protein</fullName>
    </submittedName>
</protein>
<proteinExistence type="predicted"/>
<accession>A0A162TFZ7</accession>
<organism evidence="1 2">
    <name type="scientific">Phycomyces blakesleeanus (strain ATCC 8743b / DSM 1359 / FGSC 10004 / NBRC 33097 / NRRL 1555)</name>
    <dbReference type="NCBI Taxonomy" id="763407"/>
    <lineage>
        <taxon>Eukaryota</taxon>
        <taxon>Fungi</taxon>
        <taxon>Fungi incertae sedis</taxon>
        <taxon>Mucoromycota</taxon>
        <taxon>Mucoromycotina</taxon>
        <taxon>Mucoromycetes</taxon>
        <taxon>Mucorales</taxon>
        <taxon>Phycomycetaceae</taxon>
        <taxon>Phycomyces</taxon>
    </lineage>
</organism>
<dbReference type="GeneID" id="29003662"/>
<dbReference type="InParanoid" id="A0A162TFZ7"/>
<sequence>MNNFAPADYSFNNFMYAAIAHSAAPGSSNFMLPDNAMTAMMSTHSQATKSISDPLISMMSTMNNQLKGLANQVLLMADDITLSNQTMTCLQKTVTNILAGQTAIHDVASRCNTTSSTELALIRDYVKTQNFTSNNPREIAANDAKPEWVLTSYFMSSDNHGLASAMSAYLQRQPCSAGIAMRVLEGMVKNYFSNQVRESCRSAEFTKRKDTAIRRHQCGVTLLCRRGLAYKENKDAINKFMDRVDCVHAIQKATMSDEESDDEDPARDKTLMTYCPSWRSDEIIYFCRDLNFKSSLLPLTRLLACEYYQWQLYAHQLQQASRFNEQYITESMILLTKRY</sequence>
<dbReference type="Proteomes" id="UP000077315">
    <property type="component" value="Unassembled WGS sequence"/>
</dbReference>
<evidence type="ECO:0000313" key="2">
    <source>
        <dbReference type="Proteomes" id="UP000077315"/>
    </source>
</evidence>
<reference evidence="2" key="1">
    <citation type="submission" date="2015-06" db="EMBL/GenBank/DDBJ databases">
        <title>Expansion of signal transduction pathways in fungi by whole-genome duplication.</title>
        <authorList>
            <consortium name="DOE Joint Genome Institute"/>
            <person name="Corrochano L.M."/>
            <person name="Kuo A."/>
            <person name="Marcet-Houben M."/>
            <person name="Polaino S."/>
            <person name="Salamov A."/>
            <person name="Villalobos J.M."/>
            <person name="Alvarez M.I."/>
            <person name="Avalos J."/>
            <person name="Benito E.P."/>
            <person name="Benoit I."/>
            <person name="Burger G."/>
            <person name="Camino L.P."/>
            <person name="Canovas D."/>
            <person name="Cerda-Olmedo E."/>
            <person name="Cheng J.-F."/>
            <person name="Dominguez A."/>
            <person name="Elias M."/>
            <person name="Eslava A.P."/>
            <person name="Glaser F."/>
            <person name="Grimwood J."/>
            <person name="Gutierrez G."/>
            <person name="Heitman J."/>
            <person name="Henrissat B."/>
            <person name="Iturriaga E.A."/>
            <person name="Lang B.F."/>
            <person name="Lavin J.L."/>
            <person name="Lee S."/>
            <person name="Li W."/>
            <person name="Lindquist E."/>
            <person name="Lopez-Garcia S."/>
            <person name="Luque E.M."/>
            <person name="Marcos A.T."/>
            <person name="Martin J."/>
            <person name="McCluskey K."/>
            <person name="Medina H.R."/>
            <person name="Miralles-Duran A."/>
            <person name="Miyazaki A."/>
            <person name="Munoz-Torres E."/>
            <person name="Oguiza J.A."/>
            <person name="Ohm R."/>
            <person name="Olmedo M."/>
            <person name="Orejas M."/>
            <person name="Ortiz-Castellanos L."/>
            <person name="Pisabarro A.G."/>
            <person name="Rodriguez-Romero J."/>
            <person name="Ruiz-Herrera J."/>
            <person name="Ruiz-Vazquez R."/>
            <person name="Sanz C."/>
            <person name="Schackwitz W."/>
            <person name="Schmutz J."/>
            <person name="Shahriari M."/>
            <person name="Shelest E."/>
            <person name="Silva-Franco F."/>
            <person name="Soanes D."/>
            <person name="Syed K."/>
            <person name="Tagua V.G."/>
            <person name="Talbot N.J."/>
            <person name="Thon M."/>
            <person name="De vries R.P."/>
            <person name="Wiebenga A."/>
            <person name="Yadav J.S."/>
            <person name="Braun E.L."/>
            <person name="Baker S."/>
            <person name="Garre V."/>
            <person name="Horwitz B."/>
            <person name="Torres-Martinez S."/>
            <person name="Idnurm A."/>
            <person name="Herrera-Estrella A."/>
            <person name="Gabaldon T."/>
            <person name="Grigoriev I.V."/>
        </authorList>
    </citation>
    <scope>NUCLEOTIDE SEQUENCE [LARGE SCALE GENOMIC DNA]</scope>
    <source>
        <strain evidence="2">NRRL 1555(-)</strain>
    </source>
</reference>
<keyword evidence="2" id="KW-1185">Reference proteome</keyword>
<name>A0A162TFZ7_PHYB8</name>
<dbReference type="RefSeq" id="XP_018286322.1">
    <property type="nucleotide sequence ID" value="XM_018442756.1"/>
</dbReference>
<evidence type="ECO:0000313" key="1">
    <source>
        <dbReference type="EMBL" id="OAD68282.1"/>
    </source>
</evidence>
<gene>
    <name evidence="1" type="ORF">PHYBLDRAFT_72987</name>
</gene>
<dbReference type="VEuPathDB" id="FungiDB:PHYBLDRAFT_72987"/>
<dbReference type="EMBL" id="KV440995">
    <property type="protein sequence ID" value="OAD68282.1"/>
    <property type="molecule type" value="Genomic_DNA"/>
</dbReference>